<dbReference type="Proteomes" id="UP000551616">
    <property type="component" value="Unassembled WGS sequence"/>
</dbReference>
<reference evidence="1 2" key="1">
    <citation type="submission" date="2020-05" db="EMBL/GenBank/DDBJ databases">
        <title>Bremerella alba sp. nov., a novel planctomycete isolated from the surface of the macroalga Fucus spiralis.</title>
        <authorList>
            <person name="Godinho O."/>
            <person name="Botelho R."/>
            <person name="Albuquerque L."/>
            <person name="Wiegand S."/>
            <person name="Da Costa M.S."/>
            <person name="Lobo-Da-Cunha A."/>
            <person name="Jogler C."/>
            <person name="Lage O.M."/>
        </authorList>
    </citation>
    <scope>NUCLEOTIDE SEQUENCE [LARGE SCALE GENOMIC DNA]</scope>
    <source>
        <strain evidence="1 2">FF15</strain>
    </source>
</reference>
<organism evidence="1 2">
    <name type="scientific">Bremerella alba</name>
    <dbReference type="NCBI Taxonomy" id="980252"/>
    <lineage>
        <taxon>Bacteria</taxon>
        <taxon>Pseudomonadati</taxon>
        <taxon>Planctomycetota</taxon>
        <taxon>Planctomycetia</taxon>
        <taxon>Pirellulales</taxon>
        <taxon>Pirellulaceae</taxon>
        <taxon>Bremerella</taxon>
    </lineage>
</organism>
<name>A0A7V9A583_9BACT</name>
<dbReference type="EMBL" id="JABRWO010000001">
    <property type="protein sequence ID" value="MBA2112937.1"/>
    <property type="molecule type" value="Genomic_DNA"/>
</dbReference>
<proteinExistence type="predicted"/>
<keyword evidence="2" id="KW-1185">Reference proteome</keyword>
<accession>A0A7V9A583</accession>
<gene>
    <name evidence="1" type="ORF">HOV93_00830</name>
</gene>
<sequence>MASNSKPQSDNRILKVMIMPQISYSLGFLIFTITLLASLTGCNGSNESATAFHVRGQVQFEGNPLPAGRIYFTPDASLGNQGPQGTATIEDGMYDTEDSRFGIVGGPYIVRIDGYDGVQPSDDEDGLFPDGQVIFRDYEVKLEFPQADHVADLDVPASASKRK</sequence>
<evidence type="ECO:0000313" key="1">
    <source>
        <dbReference type="EMBL" id="MBA2112937.1"/>
    </source>
</evidence>
<evidence type="ECO:0000313" key="2">
    <source>
        <dbReference type="Proteomes" id="UP000551616"/>
    </source>
</evidence>
<evidence type="ECO:0008006" key="3">
    <source>
        <dbReference type="Google" id="ProtNLM"/>
    </source>
</evidence>
<dbReference type="AlphaFoldDB" id="A0A7V9A583"/>
<protein>
    <recommendedName>
        <fullName evidence="3">Carboxypeptidase regulatory-like domain-containing protein</fullName>
    </recommendedName>
</protein>
<comment type="caution">
    <text evidence="1">The sequence shown here is derived from an EMBL/GenBank/DDBJ whole genome shotgun (WGS) entry which is preliminary data.</text>
</comment>